<protein>
    <recommendedName>
        <fullName evidence="2">histidine kinase</fullName>
        <ecNumber evidence="2">2.7.13.3</ecNumber>
    </recommendedName>
</protein>
<dbReference type="InterPro" id="IPR022066">
    <property type="entry name" value="PdtaS_GAF"/>
</dbReference>
<dbReference type="Gene3D" id="3.30.450.20">
    <property type="entry name" value="PAS domain"/>
    <property type="match status" value="1"/>
</dbReference>
<evidence type="ECO:0000313" key="11">
    <source>
        <dbReference type="Proteomes" id="UP001198220"/>
    </source>
</evidence>
<dbReference type="SMART" id="SM00911">
    <property type="entry name" value="HWE_HK"/>
    <property type="match status" value="1"/>
</dbReference>
<dbReference type="PANTHER" id="PTHR41523">
    <property type="entry name" value="TWO-COMPONENT SYSTEM SENSOR PROTEIN"/>
    <property type="match status" value="1"/>
</dbReference>
<evidence type="ECO:0000259" key="9">
    <source>
        <dbReference type="PROSITE" id="PS50109"/>
    </source>
</evidence>
<evidence type="ECO:0000256" key="6">
    <source>
        <dbReference type="ARBA" id="ARBA00022777"/>
    </source>
</evidence>
<dbReference type="InterPro" id="IPR005467">
    <property type="entry name" value="His_kinase_dom"/>
</dbReference>
<dbReference type="Gene3D" id="3.30.450.280">
    <property type="entry name" value="GAF domain"/>
    <property type="match status" value="1"/>
</dbReference>
<keyword evidence="7" id="KW-0067">ATP-binding</keyword>
<dbReference type="EMBL" id="JAJEPS010000012">
    <property type="protein sequence ID" value="MCC2126937.1"/>
    <property type="molecule type" value="Genomic_DNA"/>
</dbReference>
<evidence type="ECO:0000256" key="2">
    <source>
        <dbReference type="ARBA" id="ARBA00012438"/>
    </source>
</evidence>
<gene>
    <name evidence="10" type="ORF">LKD36_12240</name>
</gene>
<dbReference type="InterPro" id="IPR011102">
    <property type="entry name" value="Sig_transdc_His_kinase_HWE"/>
</dbReference>
<evidence type="ECO:0000256" key="3">
    <source>
        <dbReference type="ARBA" id="ARBA00022553"/>
    </source>
</evidence>
<dbReference type="InterPro" id="IPR011495">
    <property type="entry name" value="Sig_transdc_His_kin_sub2_dim/P"/>
</dbReference>
<dbReference type="Proteomes" id="UP001198220">
    <property type="component" value="Unassembled WGS sequence"/>
</dbReference>
<feature type="domain" description="Histidine kinase" evidence="9">
    <location>
        <begin position="270"/>
        <end position="462"/>
    </location>
</feature>
<reference evidence="10 11" key="1">
    <citation type="submission" date="2021-10" db="EMBL/GenBank/DDBJ databases">
        <title>Anaerobic single-cell dispensing facilitates the cultivation of human gut bacteria.</title>
        <authorList>
            <person name="Afrizal A."/>
        </authorList>
    </citation>
    <scope>NUCLEOTIDE SEQUENCE [LARGE SCALE GENOMIC DNA]</scope>
    <source>
        <strain evidence="10 11">CLA-AA-H276</strain>
    </source>
</reference>
<dbReference type="PROSITE" id="PS50109">
    <property type="entry name" value="HIS_KIN"/>
    <property type="match status" value="1"/>
</dbReference>
<dbReference type="Gene3D" id="3.30.565.10">
    <property type="entry name" value="Histidine kinase-like ATPase, C-terminal domain"/>
    <property type="match status" value="1"/>
</dbReference>
<keyword evidence="11" id="KW-1185">Reference proteome</keyword>
<dbReference type="GO" id="GO:0005524">
    <property type="term" value="F:ATP binding"/>
    <property type="evidence" value="ECO:0007669"/>
    <property type="project" value="UniProtKB-KW"/>
</dbReference>
<evidence type="ECO:0000256" key="5">
    <source>
        <dbReference type="ARBA" id="ARBA00022741"/>
    </source>
</evidence>
<name>A0AAE3DBS1_9FIRM</name>
<dbReference type="Pfam" id="PF12282">
    <property type="entry name" value="GAF_PdtaS"/>
    <property type="match status" value="1"/>
</dbReference>
<evidence type="ECO:0000256" key="1">
    <source>
        <dbReference type="ARBA" id="ARBA00000085"/>
    </source>
</evidence>
<keyword evidence="8" id="KW-0902">Two-component regulatory system</keyword>
<dbReference type="GO" id="GO:0000160">
    <property type="term" value="P:phosphorelay signal transduction system"/>
    <property type="evidence" value="ECO:0007669"/>
    <property type="project" value="UniProtKB-KW"/>
</dbReference>
<evidence type="ECO:0000256" key="7">
    <source>
        <dbReference type="ARBA" id="ARBA00022840"/>
    </source>
</evidence>
<accession>A0AAE3DBS1</accession>
<dbReference type="SUPFAM" id="SSF55874">
    <property type="entry name" value="ATPase domain of HSP90 chaperone/DNA topoisomerase II/histidine kinase"/>
    <property type="match status" value="1"/>
</dbReference>
<evidence type="ECO:0000256" key="8">
    <source>
        <dbReference type="ARBA" id="ARBA00023012"/>
    </source>
</evidence>
<dbReference type="Pfam" id="PF02518">
    <property type="entry name" value="HATPase_c"/>
    <property type="match status" value="1"/>
</dbReference>
<dbReference type="Pfam" id="PF07568">
    <property type="entry name" value="HisKA_2"/>
    <property type="match status" value="1"/>
</dbReference>
<proteinExistence type="predicted"/>
<keyword evidence="3" id="KW-0597">Phosphoprotein</keyword>
<dbReference type="InterPro" id="IPR038424">
    <property type="entry name" value="H_kinase_PdtaS_GAF_sf"/>
</dbReference>
<dbReference type="AlphaFoldDB" id="A0AAE3DBS1"/>
<dbReference type="SMART" id="SM00387">
    <property type="entry name" value="HATPase_c"/>
    <property type="match status" value="1"/>
</dbReference>
<dbReference type="InterPro" id="IPR036890">
    <property type="entry name" value="HATPase_C_sf"/>
</dbReference>
<organism evidence="10 11">
    <name type="scientific">Hominiventricola filiformis</name>
    <dbReference type="NCBI Taxonomy" id="2885352"/>
    <lineage>
        <taxon>Bacteria</taxon>
        <taxon>Bacillati</taxon>
        <taxon>Bacillota</taxon>
        <taxon>Clostridia</taxon>
        <taxon>Lachnospirales</taxon>
        <taxon>Lachnospiraceae</taxon>
        <taxon>Hominiventricola</taxon>
    </lineage>
</organism>
<keyword evidence="5" id="KW-0547">Nucleotide-binding</keyword>
<dbReference type="EC" id="2.7.13.3" evidence="2"/>
<evidence type="ECO:0000313" key="10">
    <source>
        <dbReference type="EMBL" id="MCC2126937.1"/>
    </source>
</evidence>
<evidence type="ECO:0000256" key="4">
    <source>
        <dbReference type="ARBA" id="ARBA00022679"/>
    </source>
</evidence>
<dbReference type="GO" id="GO:0004673">
    <property type="term" value="F:protein histidine kinase activity"/>
    <property type="evidence" value="ECO:0007669"/>
    <property type="project" value="UniProtKB-EC"/>
</dbReference>
<sequence length="468" mass="52283">MMTIRELCEKHTSLTSADIEKIENMARTIPYLANLEDADIFIDCLLPSGDAIVVAEANPKDSPSSYEKSVVGMIAYQQNEPAVARTFKVGVATKHMKALTQENTRVIQSVEPISNGTEIIGVLIREKRIEEQYSGQSALHLSHENYESMAQAITSKKGSWLAECIDEALLIIDRKGLVCSANDVACRLYRRLGYVGELIGQRYENVQLVVPQYGISDEAVTEASVGKNYFIIRHVKLETADLSCAVIIRDETAEKQREQELVLKSVAIQEMHHRVKNNLQTIASLLRLQIRRSENPETIQVLRETMSRILSISATHELLARNGVDQVKIGEVLRQIRSNVLQSFEHSEVDIEISMESGDFETDSEIAASVAMVVNELLQNSMKYAFEGKEKGLIEILVKKGELYSNITVRDDGIGFDADISRPNHLGWGIVRSLIKDKLHGTIHVESGEQGSVVTFDFLNQNVDTLEL</sequence>
<keyword evidence="6 10" id="KW-0418">Kinase</keyword>
<dbReference type="InterPro" id="IPR003594">
    <property type="entry name" value="HATPase_dom"/>
</dbReference>
<comment type="caution">
    <text evidence="10">The sequence shown here is derived from an EMBL/GenBank/DDBJ whole genome shotgun (WGS) entry which is preliminary data.</text>
</comment>
<comment type="catalytic activity">
    <reaction evidence="1">
        <text>ATP + protein L-histidine = ADP + protein N-phospho-L-histidine.</text>
        <dbReference type="EC" id="2.7.13.3"/>
    </reaction>
</comment>
<keyword evidence="4" id="KW-0808">Transferase</keyword>
<dbReference type="PANTHER" id="PTHR41523:SF8">
    <property type="entry name" value="ETHYLENE RESPONSE SENSOR PROTEIN"/>
    <property type="match status" value="1"/>
</dbReference>
<dbReference type="RefSeq" id="WP_118771598.1">
    <property type="nucleotide sequence ID" value="NZ_JAJEPS010000012.1"/>
</dbReference>